<proteinExistence type="predicted"/>
<sequence>MLYHQIFFLVSTFVYGIESKVELFNKTGVRFPGRVFGRCEKTRNDQNISVTYNNCHHPDCSCPSTSIPYFLLKEQTPQFVIIILEGPITTKVSCDINRILGHKRRNPNGCPVAITLVPHHIGTDYCVLRKLTNRGYDVLLHPETRESEIADEEETDVAKYWKAADFDKWRIKLQDEKERLEKLAQIKIKGYRMSRVVTATEAQMRAAKEVGFEFDSTNREIQIDRQPLGSYVSKGDKDKIPFFYWPYTLDNQDALPCKYNEDNVKFCPKTANFKGMWELPKYILGKVIHNDSVGFNLMYGCEQFDSPYLCTPNGDAESAFDILMTNLEQRYLTNRAPLIINMKASTLSDHVVIADALEAFISKAQEIYKDDVWFATASNLVQWLKAGRGIQVDELINYSKFSCNYYKEFPCEPQGHECPYKPNSQCPEVKEDEKAKEVKLVSELSGLFGDGKILVIVQTVFLLILFVFL</sequence>
<keyword evidence="1" id="KW-0472">Membrane</keyword>
<evidence type="ECO:0000313" key="3">
    <source>
        <dbReference type="Proteomes" id="UP000549394"/>
    </source>
</evidence>
<protein>
    <submittedName>
        <fullName evidence="2">DgyrCDS12555</fullName>
    </submittedName>
</protein>
<dbReference type="PANTHER" id="PTHR45985:SF3">
    <property type="entry name" value="CHITIN DEACETYLASE-LIKE 4"/>
    <property type="match status" value="1"/>
</dbReference>
<evidence type="ECO:0000313" key="2">
    <source>
        <dbReference type="EMBL" id="CAD5124261.1"/>
    </source>
</evidence>
<dbReference type="AlphaFoldDB" id="A0A7I8W7L7"/>
<keyword evidence="1" id="KW-0812">Transmembrane</keyword>
<dbReference type="PANTHER" id="PTHR45985">
    <property type="match status" value="1"/>
</dbReference>
<reference evidence="2 3" key="1">
    <citation type="submission" date="2020-08" db="EMBL/GenBank/DDBJ databases">
        <authorList>
            <person name="Hejnol A."/>
        </authorList>
    </citation>
    <scope>NUCLEOTIDE SEQUENCE [LARGE SCALE GENOMIC DNA]</scope>
</reference>
<dbReference type="Gene3D" id="3.20.20.370">
    <property type="entry name" value="Glycoside hydrolase/deacetylase"/>
    <property type="match status" value="1"/>
</dbReference>
<dbReference type="EMBL" id="CAJFCJ010000020">
    <property type="protein sequence ID" value="CAD5124261.1"/>
    <property type="molecule type" value="Genomic_DNA"/>
</dbReference>
<name>A0A7I8W7L7_9ANNE</name>
<dbReference type="GO" id="GO:0005975">
    <property type="term" value="P:carbohydrate metabolic process"/>
    <property type="evidence" value="ECO:0007669"/>
    <property type="project" value="InterPro"/>
</dbReference>
<accession>A0A7I8W7L7</accession>
<keyword evidence="3" id="KW-1185">Reference proteome</keyword>
<organism evidence="2 3">
    <name type="scientific">Dimorphilus gyrociliatus</name>
    <dbReference type="NCBI Taxonomy" id="2664684"/>
    <lineage>
        <taxon>Eukaryota</taxon>
        <taxon>Metazoa</taxon>
        <taxon>Spiralia</taxon>
        <taxon>Lophotrochozoa</taxon>
        <taxon>Annelida</taxon>
        <taxon>Polychaeta</taxon>
        <taxon>Polychaeta incertae sedis</taxon>
        <taxon>Dinophilidae</taxon>
        <taxon>Dimorphilus</taxon>
    </lineage>
</organism>
<dbReference type="InterPro" id="IPR052740">
    <property type="entry name" value="CE4"/>
</dbReference>
<keyword evidence="1" id="KW-1133">Transmembrane helix</keyword>
<dbReference type="SUPFAM" id="SSF88713">
    <property type="entry name" value="Glycoside hydrolase/deacetylase"/>
    <property type="match status" value="1"/>
</dbReference>
<gene>
    <name evidence="2" type="ORF">DGYR_LOCUS11833</name>
</gene>
<evidence type="ECO:0000256" key="1">
    <source>
        <dbReference type="SAM" id="Phobius"/>
    </source>
</evidence>
<dbReference type="Proteomes" id="UP000549394">
    <property type="component" value="Unassembled WGS sequence"/>
</dbReference>
<dbReference type="OrthoDB" id="504708at2759"/>
<feature type="transmembrane region" description="Helical" evidence="1">
    <location>
        <begin position="451"/>
        <end position="468"/>
    </location>
</feature>
<comment type="caution">
    <text evidence="2">The sequence shown here is derived from an EMBL/GenBank/DDBJ whole genome shotgun (WGS) entry which is preliminary data.</text>
</comment>
<dbReference type="InterPro" id="IPR011330">
    <property type="entry name" value="Glyco_hydro/deAcase_b/a-brl"/>
</dbReference>